<dbReference type="EMBL" id="HBFB01009182">
    <property type="protein sequence ID" value="CAD8672317.1"/>
    <property type="molecule type" value="Transcribed_RNA"/>
</dbReference>
<gene>
    <name evidence="2" type="ORF">CLEI1391_LOCUS5191</name>
</gene>
<dbReference type="InterPro" id="IPR013216">
    <property type="entry name" value="Methyltransf_11"/>
</dbReference>
<evidence type="ECO:0000313" key="2">
    <source>
        <dbReference type="EMBL" id="CAD8672317.1"/>
    </source>
</evidence>
<evidence type="ECO:0000259" key="1">
    <source>
        <dbReference type="Pfam" id="PF08241"/>
    </source>
</evidence>
<sequence length="397" mass="40952">MGADVLTGARTVLSREERARLDESDDGAFYEAPRAGVHNTDAHFRRALAALYARLLTPRSSVLELCASWDSCLPHDLPLASVVGYGMNQAELDANHRLTARVVHDLNQRPQLEAVASASVDAVVCANGLQYLTHPEWVAAEALRAVKPGGLAVITFSPHCWAAKATSGWLARDAGQRLALVGRILDAAGFVDIQYAWVPGTSDTSAGSGPPPISLSSTVPEQLLSSAAPAAGKPAPPAAGPFSSGSADYVSYVLRSSGPLPTGSGDAGARSTPGLAAQDAGGDDLYAVVARRRPQQDSYDTPAVPTPSEVAASFTAPALREIEVLQPPAGAASAVAVSEATLERWRIAYGAMVHDAQALGIPASVIPALPPGASAADIRGARDTLQGMLASYLSAGL</sequence>
<dbReference type="PANTHER" id="PTHR43036:SF2">
    <property type="entry name" value="OS04G0481300 PROTEIN"/>
    <property type="match status" value="1"/>
</dbReference>
<dbReference type="SUPFAM" id="SSF53335">
    <property type="entry name" value="S-adenosyl-L-methionine-dependent methyltransferases"/>
    <property type="match status" value="1"/>
</dbReference>
<protein>
    <recommendedName>
        <fullName evidence="1">Methyltransferase type 11 domain-containing protein</fullName>
    </recommendedName>
</protein>
<dbReference type="Gene3D" id="3.40.50.150">
    <property type="entry name" value="Vaccinia Virus protein VP39"/>
    <property type="match status" value="1"/>
</dbReference>
<dbReference type="InterPro" id="IPR029063">
    <property type="entry name" value="SAM-dependent_MTases_sf"/>
</dbReference>
<dbReference type="Pfam" id="PF08241">
    <property type="entry name" value="Methyltransf_11"/>
    <property type="match status" value="1"/>
</dbReference>
<organism evidence="2">
    <name type="scientific">Chlamydomonas leiostraca</name>
    <dbReference type="NCBI Taxonomy" id="1034604"/>
    <lineage>
        <taxon>Eukaryota</taxon>
        <taxon>Viridiplantae</taxon>
        <taxon>Chlorophyta</taxon>
        <taxon>core chlorophytes</taxon>
        <taxon>Chlorophyceae</taxon>
        <taxon>CS clade</taxon>
        <taxon>Chlamydomonadales</taxon>
        <taxon>Chlamydomonadaceae</taxon>
        <taxon>Chlamydomonas</taxon>
    </lineage>
</organism>
<dbReference type="PANTHER" id="PTHR43036">
    <property type="entry name" value="OSJNBB0011N17.9 PROTEIN"/>
    <property type="match status" value="1"/>
</dbReference>
<accession>A0A7S0WLT3</accession>
<feature type="domain" description="Methyltransferase type 11" evidence="1">
    <location>
        <begin position="82"/>
        <end position="154"/>
    </location>
</feature>
<proteinExistence type="predicted"/>
<dbReference type="AlphaFoldDB" id="A0A7S0WLT3"/>
<dbReference type="GO" id="GO:0008757">
    <property type="term" value="F:S-adenosylmethionine-dependent methyltransferase activity"/>
    <property type="evidence" value="ECO:0007669"/>
    <property type="project" value="InterPro"/>
</dbReference>
<reference evidence="2" key="1">
    <citation type="submission" date="2021-01" db="EMBL/GenBank/DDBJ databases">
        <authorList>
            <person name="Corre E."/>
            <person name="Pelletier E."/>
            <person name="Niang G."/>
            <person name="Scheremetjew M."/>
            <person name="Finn R."/>
            <person name="Kale V."/>
            <person name="Holt S."/>
            <person name="Cochrane G."/>
            <person name="Meng A."/>
            <person name="Brown T."/>
            <person name="Cohen L."/>
        </authorList>
    </citation>
    <scope>NUCLEOTIDE SEQUENCE</scope>
    <source>
        <strain evidence="2">SAG 11-49</strain>
    </source>
</reference>
<name>A0A7S0WLT3_9CHLO</name>